<comment type="caution">
    <text evidence="3">The sequence shown here is derived from an EMBL/GenBank/DDBJ whole genome shotgun (WGS) entry which is preliminary data.</text>
</comment>
<evidence type="ECO:0000313" key="3">
    <source>
        <dbReference type="EMBL" id="GAA4744845.1"/>
    </source>
</evidence>
<feature type="region of interest" description="Disordered" evidence="1">
    <location>
        <begin position="176"/>
        <end position="236"/>
    </location>
</feature>
<evidence type="ECO:0008006" key="5">
    <source>
        <dbReference type="Google" id="ProtNLM"/>
    </source>
</evidence>
<feature type="compositionally biased region" description="Low complexity" evidence="1">
    <location>
        <begin position="197"/>
        <end position="213"/>
    </location>
</feature>
<feature type="chain" id="PRO_5046613772" description="DUF4232 domain-containing protein" evidence="2">
    <location>
        <begin position="29"/>
        <end position="236"/>
    </location>
</feature>
<feature type="compositionally biased region" description="Gly residues" evidence="1">
    <location>
        <begin position="186"/>
        <end position="196"/>
    </location>
</feature>
<dbReference type="Proteomes" id="UP001500822">
    <property type="component" value="Unassembled WGS sequence"/>
</dbReference>
<feature type="signal peptide" evidence="2">
    <location>
        <begin position="1"/>
        <end position="28"/>
    </location>
</feature>
<reference evidence="4" key="1">
    <citation type="journal article" date="2019" name="Int. J. Syst. Evol. Microbiol.">
        <title>The Global Catalogue of Microorganisms (GCM) 10K type strain sequencing project: providing services to taxonomists for standard genome sequencing and annotation.</title>
        <authorList>
            <consortium name="The Broad Institute Genomics Platform"/>
            <consortium name="The Broad Institute Genome Sequencing Center for Infectious Disease"/>
            <person name="Wu L."/>
            <person name="Ma J."/>
        </authorList>
    </citation>
    <scope>NUCLEOTIDE SEQUENCE [LARGE SCALE GENOMIC DNA]</scope>
    <source>
        <strain evidence="4">JCM 18077</strain>
    </source>
</reference>
<protein>
    <recommendedName>
        <fullName evidence="5">DUF4232 domain-containing protein</fullName>
    </recommendedName>
</protein>
<keyword evidence="4" id="KW-1185">Reference proteome</keyword>
<feature type="compositionally biased region" description="Polar residues" evidence="1">
    <location>
        <begin position="225"/>
        <end position="236"/>
    </location>
</feature>
<evidence type="ECO:0000256" key="1">
    <source>
        <dbReference type="SAM" id="MobiDB-lite"/>
    </source>
</evidence>
<evidence type="ECO:0000313" key="4">
    <source>
        <dbReference type="Proteomes" id="UP001500822"/>
    </source>
</evidence>
<dbReference type="RefSeq" id="WP_345312811.1">
    <property type="nucleotide sequence ID" value="NZ_BAABIE010000004.1"/>
</dbReference>
<dbReference type="EMBL" id="BAABIE010000004">
    <property type="protein sequence ID" value="GAA4744845.1"/>
    <property type="molecule type" value="Genomic_DNA"/>
</dbReference>
<sequence length="236" mass="23895">MEKSVSITSLVRRAGVIAVAGAATAALAGVGAGSAQAAPGDNLTDRTCLQYSQDGGATWGGHDEIDWLNINPIPGQQALRASFDIRNKCETPAHLQIFAGDWKVSGGGSAVVRANAGAQKGALKDLEGTPGIFLVKTPRLAQNKKTPVELFIGLPADETKQGFTIQPDWRIFLAESEPDAPVDPGPGDGGDGGSGSSGSSTGSLGDLFGSLSSADVKPAGKTVGKSLNSPSVTAGR</sequence>
<evidence type="ECO:0000256" key="2">
    <source>
        <dbReference type="SAM" id="SignalP"/>
    </source>
</evidence>
<keyword evidence="2" id="KW-0732">Signal</keyword>
<name>A0ABP8Z2S2_9ACTN</name>
<accession>A0ABP8Z2S2</accession>
<gene>
    <name evidence="3" type="ORF">GCM10023217_12320</name>
</gene>
<organism evidence="3 4">
    <name type="scientific">Gordonia alkaliphila</name>
    <dbReference type="NCBI Taxonomy" id="1053547"/>
    <lineage>
        <taxon>Bacteria</taxon>
        <taxon>Bacillati</taxon>
        <taxon>Actinomycetota</taxon>
        <taxon>Actinomycetes</taxon>
        <taxon>Mycobacteriales</taxon>
        <taxon>Gordoniaceae</taxon>
        <taxon>Gordonia</taxon>
    </lineage>
</organism>
<proteinExistence type="predicted"/>